<sequence length="526" mass="58234">MMNVQMNFSSIPLFVHLFADSKLAGRISACMLILAFTSMAPCLAAEKQEFREAHFILRESRPPSYIKATKPDTREKELKISFPVNGGDATGTYRFGSASDYSHGRMIINAGYKFQGTFSGGDGGELRGTFTSLKDGERDDEPVTGTFQADGNGTVKWGKTTFRVTFPPFSGDCCNKNLNSYTTAVRNLLVKELMNAAVPFMHGKLVKLLELNIRAGLDLARKIRSGARSAAWKLAARVSPIELKYADALPLPGFLEDLENAFEEARKTRSAAPTSGIILGMVQNIDKCLSVMQILDAASEGSYGEAAVVAAAEAVGAWSNMAGLAVLVGQAAKEDWDGFCLRNYENQFRNFYRKIYYQGGSMPSEKADRAGQKARLQDFMEECMTWLGDGIGGSQSAQFRKMLIEFAHYRLNLSRNRDDFTVISRKGKKVMSNRADAAVLATLYNDFEQVFHAEIQADRIRKLTISNGKKQKEAVREISGALGDAQRGDFSRVWSKSEFSSVFCPLFHKLEKEGKIKEARALDEKQ</sequence>
<reference evidence="1 2" key="1">
    <citation type="journal article" date="2017" name="ISME J.">
        <title>Potential for microbial H2 and metal transformations associated with novel bacteria and archaea in deep terrestrial subsurface sediments.</title>
        <authorList>
            <person name="Hernsdorf A.W."/>
            <person name="Amano Y."/>
            <person name="Miyakawa K."/>
            <person name="Ise K."/>
            <person name="Suzuki Y."/>
            <person name="Anantharaman K."/>
            <person name="Probst A."/>
            <person name="Burstein D."/>
            <person name="Thomas B.C."/>
            <person name="Banfield J.F."/>
        </authorList>
    </citation>
    <scope>NUCLEOTIDE SEQUENCE [LARGE SCALE GENOMIC DNA]</scope>
    <source>
        <strain evidence="1">HGW-Wallbacteria-1</strain>
    </source>
</reference>
<dbReference type="EMBL" id="PGXC01000044">
    <property type="protein sequence ID" value="PKK88491.1"/>
    <property type="molecule type" value="Genomic_DNA"/>
</dbReference>
<evidence type="ECO:0000313" key="1">
    <source>
        <dbReference type="EMBL" id="PKK88491.1"/>
    </source>
</evidence>
<dbReference type="AlphaFoldDB" id="A0A2N1PJG4"/>
<gene>
    <name evidence="1" type="ORF">CVV64_18480</name>
</gene>
<comment type="caution">
    <text evidence="1">The sequence shown here is derived from an EMBL/GenBank/DDBJ whole genome shotgun (WGS) entry which is preliminary data.</text>
</comment>
<name>A0A2N1PJG4_9BACT</name>
<organism evidence="1 2">
    <name type="scientific">Candidatus Wallbacteria bacterium HGW-Wallbacteria-1</name>
    <dbReference type="NCBI Taxonomy" id="2013854"/>
    <lineage>
        <taxon>Bacteria</taxon>
        <taxon>Candidatus Walliibacteriota</taxon>
    </lineage>
</organism>
<accession>A0A2N1PJG4</accession>
<evidence type="ECO:0000313" key="2">
    <source>
        <dbReference type="Proteomes" id="UP000233256"/>
    </source>
</evidence>
<protein>
    <submittedName>
        <fullName evidence="1">Uncharacterized protein</fullName>
    </submittedName>
</protein>
<proteinExistence type="predicted"/>
<dbReference type="Proteomes" id="UP000233256">
    <property type="component" value="Unassembled WGS sequence"/>
</dbReference>